<evidence type="ECO:0000313" key="1">
    <source>
        <dbReference type="EMBL" id="GAT90129.1"/>
    </source>
</evidence>
<dbReference type="RefSeq" id="WP_034534655.1">
    <property type="nucleotide sequence ID" value="NZ_BDDX01000001.1"/>
</dbReference>
<protein>
    <submittedName>
        <fullName evidence="1">Uncharacterized protein</fullName>
    </submittedName>
</protein>
<sequence length="148" mass="17228">MPLFVEIVIGFIVAVIAYNLIHYFFITRPIDKGHNQTLKILNGLVNNLLEKEKNEIIEVHDLSNIWGRNIYAFEYVISKCQTDESNDELINQIKEAINEANESKRFNHDVVLTDSFVRDNQVHVDLAYLLNAATYEYVLDMRQLNKVN</sequence>
<organism evidence="1 2">
    <name type="scientific">Apilactobacillus kunkeei</name>
    <dbReference type="NCBI Taxonomy" id="148814"/>
    <lineage>
        <taxon>Bacteria</taxon>
        <taxon>Bacillati</taxon>
        <taxon>Bacillota</taxon>
        <taxon>Bacilli</taxon>
        <taxon>Lactobacillales</taxon>
        <taxon>Lactobacillaceae</taxon>
        <taxon>Apilactobacillus</taxon>
    </lineage>
</organism>
<name>A0A0C3A3N3_9LACO</name>
<accession>A0A0C3A3N3</accession>
<comment type="caution">
    <text evidence="1">The sequence shown here is derived from an EMBL/GenBank/DDBJ whole genome shotgun (WGS) entry which is preliminary data.</text>
</comment>
<dbReference type="PATRIC" id="fig|148814.19.peg.919"/>
<dbReference type="AlphaFoldDB" id="A0A0C3A3N3"/>
<dbReference type="EMBL" id="BDDX01000001">
    <property type="protein sequence ID" value="GAT90129.1"/>
    <property type="molecule type" value="Genomic_DNA"/>
</dbReference>
<proteinExistence type="predicted"/>
<dbReference type="Proteomes" id="UP000186588">
    <property type="component" value="Unassembled WGS sequence"/>
</dbReference>
<gene>
    <name evidence="1" type="ORF">FF306_00223</name>
</gene>
<reference evidence="1 2" key="1">
    <citation type="journal article" date="2016" name="Syst. Appl. Microbiol.">
        <title>Genomic characterization of a fructophilic bee symbiont Lactobacillus kunkeei reveals its niche-specific adaptation.</title>
        <authorList>
            <person name="Maeno S."/>
            <person name="Tanizawa Y."/>
            <person name="Kanesaki Y."/>
            <person name="Kubota E."/>
            <person name="Kumar H."/>
            <person name="Dicks L."/>
            <person name="Salminen S."/>
            <person name="Nakagawa J."/>
            <person name="Arita M."/>
            <person name="Endo A."/>
        </authorList>
    </citation>
    <scope>NUCLEOTIDE SEQUENCE [LARGE SCALE GENOMIC DNA]</scope>
    <source>
        <strain evidence="1 2">FF30-6</strain>
    </source>
</reference>
<evidence type="ECO:0000313" key="2">
    <source>
        <dbReference type="Proteomes" id="UP000186588"/>
    </source>
</evidence>